<protein>
    <recommendedName>
        <fullName evidence="2">HTH luxR-type domain-containing protein</fullName>
    </recommendedName>
</protein>
<dbReference type="AlphaFoldDB" id="A0A6J4J5Z5"/>
<organism evidence="3">
    <name type="scientific">uncultured Chloroflexia bacterium</name>
    <dbReference type="NCBI Taxonomy" id="1672391"/>
    <lineage>
        <taxon>Bacteria</taxon>
        <taxon>Bacillati</taxon>
        <taxon>Chloroflexota</taxon>
        <taxon>Chloroflexia</taxon>
        <taxon>environmental samples</taxon>
    </lineage>
</organism>
<dbReference type="InterPro" id="IPR039420">
    <property type="entry name" value="WalR-like"/>
</dbReference>
<accession>A0A6J4J5Z5</accession>
<dbReference type="SMART" id="SM00421">
    <property type="entry name" value="HTH_LUXR"/>
    <property type="match status" value="1"/>
</dbReference>
<evidence type="ECO:0000256" key="1">
    <source>
        <dbReference type="ARBA" id="ARBA00023125"/>
    </source>
</evidence>
<dbReference type="Gene3D" id="1.10.10.10">
    <property type="entry name" value="Winged helix-like DNA-binding domain superfamily/Winged helix DNA-binding domain"/>
    <property type="match status" value="1"/>
</dbReference>
<dbReference type="InterPro" id="IPR036388">
    <property type="entry name" value="WH-like_DNA-bd_sf"/>
</dbReference>
<dbReference type="PANTHER" id="PTHR43214">
    <property type="entry name" value="TWO-COMPONENT RESPONSE REGULATOR"/>
    <property type="match status" value="1"/>
</dbReference>
<dbReference type="GO" id="GO:0006355">
    <property type="term" value="P:regulation of DNA-templated transcription"/>
    <property type="evidence" value="ECO:0007669"/>
    <property type="project" value="InterPro"/>
</dbReference>
<dbReference type="Pfam" id="PF00196">
    <property type="entry name" value="GerE"/>
    <property type="match status" value="1"/>
</dbReference>
<sequence>MLRCGLPALEMPLIWKLEAEGLRLDPNAPLLLLFDVPRGFAFRQLALPEVRQARVVVVTHNPCPDYWEDLWDLQPAGLLAAEQIEAGLKEVLDQVARGERYRRMPPTRSSLTLAERALLHRVACGWNNHRIARDLHVEDKTVRNTLTRVYGKVGVSNRVQAALYYWGWVELCR</sequence>
<evidence type="ECO:0000259" key="2">
    <source>
        <dbReference type="SMART" id="SM00421"/>
    </source>
</evidence>
<dbReference type="GO" id="GO:0003677">
    <property type="term" value="F:DNA binding"/>
    <property type="evidence" value="ECO:0007669"/>
    <property type="project" value="UniProtKB-KW"/>
</dbReference>
<evidence type="ECO:0000313" key="3">
    <source>
        <dbReference type="EMBL" id="CAA9271615.1"/>
    </source>
</evidence>
<name>A0A6J4J5Z5_9CHLR</name>
<proteinExistence type="predicted"/>
<dbReference type="CDD" id="cd06170">
    <property type="entry name" value="LuxR_C_like"/>
    <property type="match status" value="1"/>
</dbReference>
<feature type="domain" description="HTH luxR-type" evidence="2">
    <location>
        <begin position="108"/>
        <end position="165"/>
    </location>
</feature>
<dbReference type="InterPro" id="IPR016032">
    <property type="entry name" value="Sig_transdc_resp-reg_C-effctor"/>
</dbReference>
<dbReference type="SUPFAM" id="SSF46894">
    <property type="entry name" value="C-terminal effector domain of the bipartite response regulators"/>
    <property type="match status" value="1"/>
</dbReference>
<dbReference type="InterPro" id="IPR000792">
    <property type="entry name" value="Tscrpt_reg_LuxR_C"/>
</dbReference>
<dbReference type="EMBL" id="CADCTK010000657">
    <property type="protein sequence ID" value="CAA9271615.1"/>
    <property type="molecule type" value="Genomic_DNA"/>
</dbReference>
<gene>
    <name evidence="3" type="ORF">AVDCRST_MAG26-2849</name>
</gene>
<keyword evidence="1" id="KW-0238">DNA-binding</keyword>
<reference evidence="3" key="1">
    <citation type="submission" date="2020-02" db="EMBL/GenBank/DDBJ databases">
        <authorList>
            <person name="Meier V. D."/>
        </authorList>
    </citation>
    <scope>NUCLEOTIDE SEQUENCE</scope>
    <source>
        <strain evidence="3">AVDCRST_MAG26</strain>
    </source>
</reference>